<reference evidence="2 3" key="1">
    <citation type="journal article" date="2021" name="Genome Biol.">
        <title>AFLAP: assembly-free linkage analysis pipeline using k-mers from genome sequencing data.</title>
        <authorList>
            <person name="Fletcher K."/>
            <person name="Zhang L."/>
            <person name="Gil J."/>
            <person name="Han R."/>
            <person name="Cavanaugh K."/>
            <person name="Michelmore R."/>
        </authorList>
    </citation>
    <scope>NUCLEOTIDE SEQUENCE [LARGE SCALE GENOMIC DNA]</scope>
    <source>
        <strain evidence="2 3">SF5</strain>
    </source>
</reference>
<proteinExistence type="predicted"/>
<feature type="region of interest" description="Disordered" evidence="1">
    <location>
        <begin position="47"/>
        <end position="100"/>
    </location>
</feature>
<evidence type="ECO:0000313" key="2">
    <source>
        <dbReference type="EMBL" id="TDH66221.1"/>
    </source>
</evidence>
<sequence length="169" mass="18100">MSPDAKSSLPSPFASTKPRFYTCYVRPILLCNCGTWALSAIAASTDDNSVASSISGTRDKSQTRTCADAAKRNHCQPRSPLRAGDCSPHPLPSSRHPGQSMDVLLLPTQHSGEVARSPRITLPRSLHHISNLSRPDATSNPSRTSRGFVTLTKSAKLESSCGAITDNLE</sequence>
<name>A0A976FGI5_BRELC</name>
<keyword evidence="3" id="KW-1185">Reference proteome</keyword>
<comment type="caution">
    <text evidence="2">The sequence shown here is derived from an EMBL/GenBank/DDBJ whole genome shotgun (WGS) entry which is preliminary data.</text>
</comment>
<dbReference type="Proteomes" id="UP000294530">
    <property type="component" value="Unassembled WGS sequence"/>
</dbReference>
<dbReference type="OrthoDB" id="167338at2759"/>
<organism evidence="2 3">
    <name type="scientific">Bremia lactucae</name>
    <name type="common">Lettuce downy mildew</name>
    <dbReference type="NCBI Taxonomy" id="4779"/>
    <lineage>
        <taxon>Eukaryota</taxon>
        <taxon>Sar</taxon>
        <taxon>Stramenopiles</taxon>
        <taxon>Oomycota</taxon>
        <taxon>Peronosporomycetes</taxon>
        <taxon>Peronosporales</taxon>
        <taxon>Peronosporaceae</taxon>
        <taxon>Bremia</taxon>
    </lineage>
</organism>
<dbReference type="KEGG" id="blac:94353488"/>
<evidence type="ECO:0000256" key="1">
    <source>
        <dbReference type="SAM" id="MobiDB-lite"/>
    </source>
</evidence>
<dbReference type="AlphaFoldDB" id="A0A976FGI5"/>
<gene>
    <name evidence="2" type="ORF">CCR75_009779</name>
</gene>
<feature type="compositionally biased region" description="Polar residues" evidence="1">
    <location>
        <begin position="47"/>
        <end position="56"/>
    </location>
</feature>
<dbReference type="GeneID" id="94353488"/>
<dbReference type="EMBL" id="SHOA02000018">
    <property type="protein sequence ID" value="TDH66221.1"/>
    <property type="molecule type" value="Genomic_DNA"/>
</dbReference>
<dbReference type="RefSeq" id="XP_067815720.1">
    <property type="nucleotide sequence ID" value="XM_067967817.1"/>
</dbReference>
<accession>A0A976FGI5</accession>
<evidence type="ECO:0000313" key="3">
    <source>
        <dbReference type="Proteomes" id="UP000294530"/>
    </source>
</evidence>
<protein>
    <submittedName>
        <fullName evidence="2">Uncharacterized protein</fullName>
    </submittedName>
</protein>